<keyword evidence="2" id="KW-1185">Reference proteome</keyword>
<name>A0AAI8VH71_9PEZI</name>
<accession>A0AAI8VH71</accession>
<proteinExistence type="predicted"/>
<dbReference type="InterPro" id="IPR011009">
    <property type="entry name" value="Kinase-like_dom_sf"/>
</dbReference>
<protein>
    <submittedName>
        <fullName evidence="1">Uu.00g122770.m01.CDS01</fullName>
    </submittedName>
</protein>
<organism evidence="1 2">
    <name type="scientific">Anthostomella pinea</name>
    <dbReference type="NCBI Taxonomy" id="933095"/>
    <lineage>
        <taxon>Eukaryota</taxon>
        <taxon>Fungi</taxon>
        <taxon>Dikarya</taxon>
        <taxon>Ascomycota</taxon>
        <taxon>Pezizomycotina</taxon>
        <taxon>Sordariomycetes</taxon>
        <taxon>Xylariomycetidae</taxon>
        <taxon>Xylariales</taxon>
        <taxon>Xylariaceae</taxon>
        <taxon>Anthostomella</taxon>
    </lineage>
</organism>
<dbReference type="Gene3D" id="3.90.1200.10">
    <property type="match status" value="1"/>
</dbReference>
<dbReference type="AlphaFoldDB" id="A0AAI8VH71"/>
<dbReference type="SUPFAM" id="SSF56112">
    <property type="entry name" value="Protein kinase-like (PK-like)"/>
    <property type="match status" value="1"/>
</dbReference>
<dbReference type="Proteomes" id="UP001295740">
    <property type="component" value="Unassembled WGS sequence"/>
</dbReference>
<gene>
    <name evidence="1" type="ORF">KHLLAP_LOCUS5351</name>
</gene>
<dbReference type="InterPro" id="IPR004119">
    <property type="entry name" value="EcKL"/>
</dbReference>
<dbReference type="PANTHER" id="PTHR23020">
    <property type="entry name" value="UNCHARACTERIZED NUCLEAR HORMONE RECEPTOR-RELATED"/>
    <property type="match status" value="1"/>
</dbReference>
<dbReference type="EMBL" id="CAUWAG010000007">
    <property type="protein sequence ID" value="CAJ2504883.1"/>
    <property type="molecule type" value="Genomic_DNA"/>
</dbReference>
<dbReference type="Pfam" id="PF02958">
    <property type="entry name" value="EcKL"/>
    <property type="match status" value="1"/>
</dbReference>
<sequence>MPKPIAAERVASIMLSWHSLEVISCRNLQSLWAGYGHICEVTVRATTNAAASRMRRICRHDTQKSDDPADTFALILKLISPPPIAPGSKDEGHLRKMMSYEVEQYFYSTLAPRLDSDVPMAHCITTTQDMSGKPGAELLKGLTATIMTDLRPQYPVAGEKRSELNETQVYSTLDWLSTFHRSTWSLLPTDLPELLLPPLEEAARRQKGDRSGKAMWLNGGYTYLATRRKEYASLAHDRDSEWSSSLCKPTGPGGPSTAEMVANVLTPRNREVETYIHGDVKSENLFTTKTGNEVAFFDFQYIGLGLGVCDLAKLFTCSVPLDMLTDDGDAMPDELSMDKGEKSLLERYHSKLLTGTEKVYEWDTFVRQWETALVDWLRFQASWGFWGNTDWLEARVRSIMKDQSWRDWLKEQQGLIK</sequence>
<comment type="caution">
    <text evidence="1">The sequence shown here is derived from an EMBL/GenBank/DDBJ whole genome shotgun (WGS) entry which is preliminary data.</text>
</comment>
<reference evidence="1" key="1">
    <citation type="submission" date="2023-10" db="EMBL/GenBank/DDBJ databases">
        <authorList>
            <person name="Hackl T."/>
        </authorList>
    </citation>
    <scope>NUCLEOTIDE SEQUENCE</scope>
</reference>
<evidence type="ECO:0000313" key="2">
    <source>
        <dbReference type="Proteomes" id="UP001295740"/>
    </source>
</evidence>
<dbReference type="PANTHER" id="PTHR23020:SF41">
    <property type="entry name" value="AMINOGLYCOSIDE PHOSPHOTRANSFERASE DOMAIN-CONTAINING PROTEIN"/>
    <property type="match status" value="1"/>
</dbReference>
<evidence type="ECO:0000313" key="1">
    <source>
        <dbReference type="EMBL" id="CAJ2504883.1"/>
    </source>
</evidence>
<dbReference type="InterPro" id="IPR052961">
    <property type="entry name" value="Oxido-Kinase-like_Enzymes"/>
</dbReference>